<evidence type="ECO:0000313" key="3">
    <source>
        <dbReference type="Proteomes" id="UP001348641"/>
    </source>
</evidence>
<proteinExistence type="predicted"/>
<dbReference type="EMBL" id="JAUUCC010000064">
    <property type="protein sequence ID" value="MEE2053203.1"/>
    <property type="molecule type" value="Genomic_DNA"/>
</dbReference>
<dbReference type="Proteomes" id="UP001348641">
    <property type="component" value="Unassembled WGS sequence"/>
</dbReference>
<comment type="caution">
    <text evidence="2">The sequence shown here is derived from an EMBL/GenBank/DDBJ whole genome shotgun (WGS) entry which is preliminary data.</text>
</comment>
<gene>
    <name evidence="2" type="ORF">Q8A49_22120</name>
</gene>
<accession>A0ABU7KV68</accession>
<feature type="chain" id="PRO_5046709138" evidence="1">
    <location>
        <begin position="26"/>
        <end position="82"/>
    </location>
</feature>
<sequence>MVLSYRALAVTVLALGLTLGAPAMASADARFQSLDHFSGPEGAGITMIRSVATDDGTVVYEMVTYFAGPRGAGMSRTFSSAS</sequence>
<reference evidence="2 3" key="1">
    <citation type="submission" date="2023-07" db="EMBL/GenBank/DDBJ databases">
        <authorList>
            <person name="Girao M."/>
            <person name="Carvalho M.F."/>
        </authorList>
    </citation>
    <scope>NUCLEOTIDE SEQUENCE [LARGE SCALE GENOMIC DNA]</scope>
    <source>
        <strain evidence="2 3">66/93</strain>
    </source>
</reference>
<keyword evidence="1" id="KW-0732">Signal</keyword>
<dbReference type="RefSeq" id="WP_330160168.1">
    <property type="nucleotide sequence ID" value="NZ_BAAAJA010000025.1"/>
</dbReference>
<feature type="signal peptide" evidence="1">
    <location>
        <begin position="1"/>
        <end position="25"/>
    </location>
</feature>
<evidence type="ECO:0000256" key="1">
    <source>
        <dbReference type="SAM" id="SignalP"/>
    </source>
</evidence>
<organism evidence="2 3">
    <name type="scientific">Nocardiopsis tropica</name>
    <dbReference type="NCBI Taxonomy" id="109330"/>
    <lineage>
        <taxon>Bacteria</taxon>
        <taxon>Bacillati</taxon>
        <taxon>Actinomycetota</taxon>
        <taxon>Actinomycetes</taxon>
        <taxon>Streptosporangiales</taxon>
        <taxon>Nocardiopsidaceae</taxon>
        <taxon>Nocardiopsis</taxon>
    </lineage>
</organism>
<protein>
    <submittedName>
        <fullName evidence="2">Uncharacterized protein</fullName>
    </submittedName>
</protein>
<name>A0ABU7KV68_9ACTN</name>
<evidence type="ECO:0000313" key="2">
    <source>
        <dbReference type="EMBL" id="MEE2053203.1"/>
    </source>
</evidence>